<evidence type="ECO:0000313" key="1">
    <source>
        <dbReference type="EnsemblPlants" id="TuG1812G0500005598.01.T01"/>
    </source>
</evidence>
<protein>
    <submittedName>
        <fullName evidence="1">Uncharacterized protein</fullName>
    </submittedName>
</protein>
<dbReference type="EnsemblPlants" id="TuG1812G0500005598.01.T01">
    <property type="protein sequence ID" value="TuG1812G0500005598.01.T01"/>
    <property type="gene ID" value="TuG1812G0500005598.01"/>
</dbReference>
<reference evidence="1" key="2">
    <citation type="submission" date="2018-03" db="EMBL/GenBank/DDBJ databases">
        <title>The Triticum urartu genome reveals the dynamic nature of wheat genome evolution.</title>
        <authorList>
            <person name="Ling H."/>
            <person name="Ma B."/>
            <person name="Shi X."/>
            <person name="Liu H."/>
            <person name="Dong L."/>
            <person name="Sun H."/>
            <person name="Cao Y."/>
            <person name="Gao Q."/>
            <person name="Zheng S."/>
            <person name="Li Y."/>
            <person name="Yu Y."/>
            <person name="Du H."/>
            <person name="Qi M."/>
            <person name="Li Y."/>
            <person name="Yu H."/>
            <person name="Cui Y."/>
            <person name="Wang N."/>
            <person name="Chen C."/>
            <person name="Wu H."/>
            <person name="Zhao Y."/>
            <person name="Zhang J."/>
            <person name="Li Y."/>
            <person name="Zhou W."/>
            <person name="Zhang B."/>
            <person name="Hu W."/>
            <person name="Eijk M."/>
            <person name="Tang J."/>
            <person name="Witsenboer H."/>
            <person name="Zhao S."/>
            <person name="Li Z."/>
            <person name="Zhang A."/>
            <person name="Wang D."/>
            <person name="Liang C."/>
        </authorList>
    </citation>
    <scope>NUCLEOTIDE SEQUENCE [LARGE SCALE GENOMIC DNA]</scope>
    <source>
        <strain evidence="1">cv. G1812</strain>
    </source>
</reference>
<accession>A0A8R7UQC6</accession>
<keyword evidence="2" id="KW-1185">Reference proteome</keyword>
<evidence type="ECO:0000313" key="2">
    <source>
        <dbReference type="Proteomes" id="UP000015106"/>
    </source>
</evidence>
<reference evidence="1" key="3">
    <citation type="submission" date="2022-06" db="UniProtKB">
        <authorList>
            <consortium name="EnsemblPlants"/>
        </authorList>
    </citation>
    <scope>IDENTIFICATION</scope>
</reference>
<dbReference type="PANTHER" id="PTHR18868:SF50">
    <property type="match status" value="1"/>
</dbReference>
<dbReference type="PANTHER" id="PTHR18868">
    <property type="entry name" value="OS07G0665300 PROTEIN-RELATED"/>
    <property type="match status" value="1"/>
</dbReference>
<reference evidence="2" key="1">
    <citation type="journal article" date="2013" name="Nature">
        <title>Draft genome of the wheat A-genome progenitor Triticum urartu.</title>
        <authorList>
            <person name="Ling H.Q."/>
            <person name="Zhao S."/>
            <person name="Liu D."/>
            <person name="Wang J."/>
            <person name="Sun H."/>
            <person name="Zhang C."/>
            <person name="Fan H."/>
            <person name="Li D."/>
            <person name="Dong L."/>
            <person name="Tao Y."/>
            <person name="Gao C."/>
            <person name="Wu H."/>
            <person name="Li Y."/>
            <person name="Cui Y."/>
            <person name="Guo X."/>
            <person name="Zheng S."/>
            <person name="Wang B."/>
            <person name="Yu K."/>
            <person name="Liang Q."/>
            <person name="Yang W."/>
            <person name="Lou X."/>
            <person name="Chen J."/>
            <person name="Feng M."/>
            <person name="Jian J."/>
            <person name="Zhang X."/>
            <person name="Luo G."/>
            <person name="Jiang Y."/>
            <person name="Liu J."/>
            <person name="Wang Z."/>
            <person name="Sha Y."/>
            <person name="Zhang B."/>
            <person name="Wu H."/>
            <person name="Tang D."/>
            <person name="Shen Q."/>
            <person name="Xue P."/>
            <person name="Zou S."/>
            <person name="Wang X."/>
            <person name="Liu X."/>
            <person name="Wang F."/>
            <person name="Yang Y."/>
            <person name="An X."/>
            <person name="Dong Z."/>
            <person name="Zhang K."/>
            <person name="Zhang X."/>
            <person name="Luo M.C."/>
            <person name="Dvorak J."/>
            <person name="Tong Y."/>
            <person name="Wang J."/>
            <person name="Yang H."/>
            <person name="Li Z."/>
            <person name="Wang D."/>
            <person name="Zhang A."/>
            <person name="Wang J."/>
        </authorList>
    </citation>
    <scope>NUCLEOTIDE SEQUENCE</scope>
    <source>
        <strain evidence="2">cv. G1812</strain>
    </source>
</reference>
<proteinExistence type="predicted"/>
<dbReference type="InterPro" id="IPR009003">
    <property type="entry name" value="Peptidase_S1_PA"/>
</dbReference>
<dbReference type="SUPFAM" id="SSF50494">
    <property type="entry name" value="Trypsin-like serine proteases"/>
    <property type="match status" value="1"/>
</dbReference>
<dbReference type="Gramene" id="TuG1812G0500005598.01.T01">
    <property type="protein sequence ID" value="TuG1812G0500005598.01.T01"/>
    <property type="gene ID" value="TuG1812G0500005598.01"/>
</dbReference>
<dbReference type="Proteomes" id="UP000015106">
    <property type="component" value="Chromosome 5"/>
</dbReference>
<sequence length="310" mass="35047">MFLFFFGKVNGRLVRTFDDAFGCLHAWRGYKGFYNAFGSRKNAWQRLDKKIVETISRRVVSLVSFNGNGMRFFICTGVLVKCPLTNGGTRTVIVTSASLVRTCEATDTIDENMRIEVFLPPNQRLNGTMESYHSVYNVAIVTVKGLRKGLPEDLELHPESLPRRVVAIGREPKGLLCASMGEPILGREDLDKCSAFGCKDLRLSDCQIAKIGIGGPLIYFFNGSLVGMNFYDGRPSGTPFLPCKQICEVLHLFGLELERRKTSEAVRRLDEGQHETNSQNRWPVPPPFWYHGWLEVSRFGPMRMRGRVLQ</sequence>
<dbReference type="AlphaFoldDB" id="A0A8R7UQC6"/>
<name>A0A8R7UQC6_TRIUA</name>
<organism evidence="1 2">
    <name type="scientific">Triticum urartu</name>
    <name type="common">Red wild einkorn</name>
    <name type="synonym">Crithodium urartu</name>
    <dbReference type="NCBI Taxonomy" id="4572"/>
    <lineage>
        <taxon>Eukaryota</taxon>
        <taxon>Viridiplantae</taxon>
        <taxon>Streptophyta</taxon>
        <taxon>Embryophyta</taxon>
        <taxon>Tracheophyta</taxon>
        <taxon>Spermatophyta</taxon>
        <taxon>Magnoliopsida</taxon>
        <taxon>Liliopsida</taxon>
        <taxon>Poales</taxon>
        <taxon>Poaceae</taxon>
        <taxon>BOP clade</taxon>
        <taxon>Pooideae</taxon>
        <taxon>Triticodae</taxon>
        <taxon>Triticeae</taxon>
        <taxon>Triticinae</taxon>
        <taxon>Triticum</taxon>
    </lineage>
</organism>